<accession>A0A3N1LPG9</accession>
<dbReference type="RefSeq" id="WP_123691354.1">
    <property type="nucleotide sequence ID" value="NZ_AP019700.1"/>
</dbReference>
<reference evidence="1 2" key="1">
    <citation type="submission" date="2018-11" db="EMBL/GenBank/DDBJ databases">
        <title>Genomic Encyclopedia of Type Strains, Phase IV (KMG-IV): sequencing the most valuable type-strain genomes for metagenomic binning, comparative biology and taxonomic classification.</title>
        <authorList>
            <person name="Goeker M."/>
        </authorList>
    </citation>
    <scope>NUCLEOTIDE SEQUENCE [LARGE SCALE GENOMIC DNA]</scope>
    <source>
        <strain evidence="1 2">DSM 5900</strain>
    </source>
</reference>
<dbReference type="OrthoDB" id="9814791at2"/>
<evidence type="ECO:0008006" key="3">
    <source>
        <dbReference type="Google" id="ProtNLM"/>
    </source>
</evidence>
<dbReference type="AlphaFoldDB" id="A0A3N1LPG9"/>
<comment type="caution">
    <text evidence="1">The sequence shown here is derived from an EMBL/GenBank/DDBJ whole genome shotgun (WGS) entry which is preliminary data.</text>
</comment>
<sequence length="157" mass="18008">MQTDGRHDFDFFFGQWAVDHSRLRERLAGCDRWDAFAGTCDTRPIIGGLGNVDDNRLELPGGTYEAATIRLFAPETANWSIWWVDGRRPRLEPPVHGRFADGVGTFFGDDTLDGRAIRVRFRWHTVTAHSATWEQAFSDDDGGSWETNWIMRFSRRA</sequence>
<protein>
    <recommendedName>
        <fullName evidence="3">DUF1579 domain-containing protein</fullName>
    </recommendedName>
</protein>
<evidence type="ECO:0000313" key="1">
    <source>
        <dbReference type="EMBL" id="ROP91115.1"/>
    </source>
</evidence>
<proteinExistence type="predicted"/>
<evidence type="ECO:0000313" key="2">
    <source>
        <dbReference type="Proteomes" id="UP000278222"/>
    </source>
</evidence>
<organism evidence="1 2">
    <name type="scientific">Stella humosa</name>
    <dbReference type="NCBI Taxonomy" id="94"/>
    <lineage>
        <taxon>Bacteria</taxon>
        <taxon>Pseudomonadati</taxon>
        <taxon>Pseudomonadota</taxon>
        <taxon>Alphaproteobacteria</taxon>
        <taxon>Rhodospirillales</taxon>
        <taxon>Stellaceae</taxon>
        <taxon>Stella</taxon>
    </lineage>
</organism>
<dbReference type="Proteomes" id="UP000278222">
    <property type="component" value="Unassembled WGS sequence"/>
</dbReference>
<keyword evidence="2" id="KW-1185">Reference proteome</keyword>
<gene>
    <name evidence="1" type="ORF">EDC65_2978</name>
</gene>
<name>A0A3N1LPG9_9PROT</name>
<dbReference type="EMBL" id="RJKX01000014">
    <property type="protein sequence ID" value="ROP91115.1"/>
    <property type="molecule type" value="Genomic_DNA"/>
</dbReference>